<gene>
    <name evidence="1" type="ORF">FAS41_29175</name>
</gene>
<evidence type="ECO:0000313" key="1">
    <source>
        <dbReference type="EMBL" id="TLX70047.1"/>
    </source>
</evidence>
<keyword evidence="2" id="KW-1185">Reference proteome</keyword>
<dbReference type="Proteomes" id="UP000306635">
    <property type="component" value="Unassembled WGS sequence"/>
</dbReference>
<comment type="caution">
    <text evidence="1">The sequence shown here is derived from an EMBL/GenBank/DDBJ whole genome shotgun (WGS) entry which is preliminary data.</text>
</comment>
<accession>A0A5R9QMH2</accession>
<evidence type="ECO:0000313" key="2">
    <source>
        <dbReference type="Proteomes" id="UP000306635"/>
    </source>
</evidence>
<reference evidence="1 2" key="1">
    <citation type="submission" date="2019-04" db="EMBL/GenBank/DDBJ databases">
        <authorList>
            <person name="Li M."/>
        </authorList>
    </citation>
    <scope>NUCLEOTIDE SEQUENCE [LARGE SCALE GENOMIC DNA]</scope>
    <source>
        <strain evidence="1 2">LAM1902</strain>
    </source>
</reference>
<protein>
    <submittedName>
        <fullName evidence="1">Uncharacterized protein</fullName>
    </submittedName>
</protein>
<organism evidence="1 2">
    <name type="scientific">Pseudomonas nicosulfuronedens</name>
    <dbReference type="NCBI Taxonomy" id="2571105"/>
    <lineage>
        <taxon>Bacteria</taxon>
        <taxon>Pseudomonadati</taxon>
        <taxon>Pseudomonadota</taxon>
        <taxon>Gammaproteobacteria</taxon>
        <taxon>Pseudomonadales</taxon>
        <taxon>Pseudomonadaceae</taxon>
        <taxon>Pseudomonas</taxon>
    </lineage>
</organism>
<proteinExistence type="predicted"/>
<name>A0A5R9QMH2_9PSED</name>
<feature type="non-terminal residue" evidence="1">
    <location>
        <position position="123"/>
    </location>
</feature>
<dbReference type="AlphaFoldDB" id="A0A5R9QMH2"/>
<sequence>MKTTDANHPATICEQMLCSRKQYNIEHSIWRSHNVVIDRLLERKLELRDAFIDLHKKLHEHPHALNTFFGVLLDATAFWGPEKNVKARAERDELERINVQIAELGEGLASLLRRRDQLHNHSG</sequence>
<dbReference type="EMBL" id="SWDV01000062">
    <property type="protein sequence ID" value="TLX70047.1"/>
    <property type="molecule type" value="Genomic_DNA"/>
</dbReference>